<accession>A0ABV2ZKF9</accession>
<reference evidence="2 3" key="1">
    <citation type="submission" date="2024-06" db="EMBL/GenBank/DDBJ databases">
        <title>The Natural Products Discovery Center: Release of the First 8490 Sequenced Strains for Exploring Actinobacteria Biosynthetic Diversity.</title>
        <authorList>
            <person name="Kalkreuter E."/>
            <person name="Kautsar S.A."/>
            <person name="Yang D."/>
            <person name="Bader C.D."/>
            <person name="Teijaro C.N."/>
            <person name="Fluegel L."/>
            <person name="Davis C.M."/>
            <person name="Simpson J.R."/>
            <person name="Lauterbach L."/>
            <person name="Steele A.D."/>
            <person name="Gui C."/>
            <person name="Meng S."/>
            <person name="Li G."/>
            <person name="Viehrig K."/>
            <person name="Ye F."/>
            <person name="Su P."/>
            <person name="Kiefer A.F."/>
            <person name="Nichols A."/>
            <person name="Cepeda A.J."/>
            <person name="Yan W."/>
            <person name="Fan B."/>
            <person name="Jiang Y."/>
            <person name="Adhikari A."/>
            <person name="Zheng C.-J."/>
            <person name="Schuster L."/>
            <person name="Cowan T.M."/>
            <person name="Smanski M.J."/>
            <person name="Chevrette M.G."/>
            <person name="De Carvalho L.P.S."/>
            <person name="Shen B."/>
        </authorList>
    </citation>
    <scope>NUCLEOTIDE SEQUENCE [LARGE SCALE GENOMIC DNA]</scope>
    <source>
        <strain evidence="2 3">NPDC033843</strain>
    </source>
</reference>
<feature type="compositionally biased region" description="Pro residues" evidence="1">
    <location>
        <begin position="165"/>
        <end position="178"/>
    </location>
</feature>
<dbReference type="Proteomes" id="UP001550739">
    <property type="component" value="Unassembled WGS sequence"/>
</dbReference>
<feature type="region of interest" description="Disordered" evidence="1">
    <location>
        <begin position="126"/>
        <end position="212"/>
    </location>
</feature>
<name>A0ABV2ZKF9_9ACTN</name>
<dbReference type="EMBL" id="JBEZVE010000010">
    <property type="protein sequence ID" value="MEU3783036.1"/>
    <property type="molecule type" value="Genomic_DNA"/>
</dbReference>
<evidence type="ECO:0000256" key="1">
    <source>
        <dbReference type="SAM" id="MobiDB-lite"/>
    </source>
</evidence>
<gene>
    <name evidence="2" type="ORF">AB0E89_21205</name>
</gene>
<dbReference type="RefSeq" id="WP_334574478.1">
    <property type="nucleotide sequence ID" value="NZ_JBEZVE010000010.1"/>
</dbReference>
<comment type="caution">
    <text evidence="2">The sequence shown here is derived from an EMBL/GenBank/DDBJ whole genome shotgun (WGS) entry which is preliminary data.</text>
</comment>
<protein>
    <submittedName>
        <fullName evidence="2">Uncharacterized protein</fullName>
    </submittedName>
</protein>
<organism evidence="2 3">
    <name type="scientific">Streptomyces sp. 900129855</name>
    <dbReference type="NCBI Taxonomy" id="3155129"/>
    <lineage>
        <taxon>Bacteria</taxon>
        <taxon>Bacillati</taxon>
        <taxon>Actinomycetota</taxon>
        <taxon>Actinomycetes</taxon>
        <taxon>Kitasatosporales</taxon>
        <taxon>Streptomycetaceae</taxon>
        <taxon>Streptomyces</taxon>
    </lineage>
</organism>
<proteinExistence type="predicted"/>
<sequence>MHPDAPSARRPGRSWTIRVVGHRDRSASVTCSSACAMPPRSRDIAALRRFAEAHAAAHARAAAVHHDAACSCRRQRCALHEGTRISCAGAVVLVLRHDPSVGQVWTLSEVCSACAALMPHTRLLSRAVPRPPRVPDAETDTSTSRGTGPGTGPAMGREAHGRPVPSGPATPTVGPPRLVPGGFSAPSSGVGAGPERRAGRRRGRAEAEGGAA</sequence>
<keyword evidence="3" id="KW-1185">Reference proteome</keyword>
<evidence type="ECO:0000313" key="3">
    <source>
        <dbReference type="Proteomes" id="UP001550739"/>
    </source>
</evidence>
<evidence type="ECO:0000313" key="2">
    <source>
        <dbReference type="EMBL" id="MEU3783036.1"/>
    </source>
</evidence>